<keyword evidence="1" id="KW-0812">Transmembrane</keyword>
<dbReference type="InterPro" id="IPR018692">
    <property type="entry name" value="DUF2189"/>
</dbReference>
<feature type="transmembrane region" description="Helical" evidence="1">
    <location>
        <begin position="103"/>
        <end position="129"/>
    </location>
</feature>
<feature type="transmembrane region" description="Helical" evidence="1">
    <location>
        <begin position="149"/>
        <end position="174"/>
    </location>
</feature>
<feature type="transmembrane region" description="Helical" evidence="1">
    <location>
        <begin position="59"/>
        <end position="82"/>
    </location>
</feature>
<accession>A0A9W6IQD7</accession>
<keyword evidence="1" id="KW-1133">Transmembrane helix</keyword>
<feature type="transmembrane region" description="Helical" evidence="1">
    <location>
        <begin position="31"/>
        <end position="53"/>
    </location>
</feature>
<feature type="transmembrane region" description="Helical" evidence="1">
    <location>
        <begin position="186"/>
        <end position="203"/>
    </location>
</feature>
<keyword evidence="1" id="KW-0472">Membrane</keyword>
<name>A0A9W6IQD7_9PROT</name>
<keyword evidence="3" id="KW-1185">Reference proteome</keyword>
<comment type="caution">
    <text evidence="2">The sequence shown here is derived from an EMBL/GenBank/DDBJ whole genome shotgun (WGS) entry which is preliminary data.</text>
</comment>
<evidence type="ECO:0000256" key="1">
    <source>
        <dbReference type="SAM" id="Phobius"/>
    </source>
</evidence>
<protein>
    <recommendedName>
        <fullName evidence="4">DUF2189 domain-containing protein</fullName>
    </recommendedName>
</protein>
<dbReference type="Proteomes" id="UP001143486">
    <property type="component" value="Unassembled WGS sequence"/>
</dbReference>
<dbReference type="AlphaFoldDB" id="A0A9W6IQD7"/>
<evidence type="ECO:0000313" key="2">
    <source>
        <dbReference type="EMBL" id="GLK53435.1"/>
    </source>
</evidence>
<sequence length="260" mass="27690">MVHLKHVRRDAPWAWLKAGWQDIIRAPRVTVGYGLIFVGAGALIVLGLNAIGFASAVPVALSGFALVAPALAIGIYQVPRAIERGEKPRFRFIISRFPSRLSQIGFLSLLLLMLFLLWVRIAQFLLVALAPDTPLLPGPFLEYALSDPAGLSLMVIGTAIGAVLAAVAFSMSALAFPMLVDQDVDAVTALVASFKAVIGQPFVMLTWAWLIAFMMAAGSAVFLIGLAVTFPWVALATWHAYRDFSPEAAPSASSSASPSA</sequence>
<reference evidence="2" key="2">
    <citation type="submission" date="2023-01" db="EMBL/GenBank/DDBJ databases">
        <authorList>
            <person name="Sun Q."/>
            <person name="Evtushenko L."/>
        </authorList>
    </citation>
    <scope>NUCLEOTIDE SEQUENCE</scope>
    <source>
        <strain evidence="2">VKM B-1513</strain>
    </source>
</reference>
<reference evidence="2" key="1">
    <citation type="journal article" date="2014" name="Int. J. Syst. Evol. Microbiol.">
        <title>Complete genome sequence of Corynebacterium casei LMG S-19264T (=DSM 44701T), isolated from a smear-ripened cheese.</title>
        <authorList>
            <consortium name="US DOE Joint Genome Institute (JGI-PGF)"/>
            <person name="Walter F."/>
            <person name="Albersmeier A."/>
            <person name="Kalinowski J."/>
            <person name="Ruckert C."/>
        </authorList>
    </citation>
    <scope>NUCLEOTIDE SEQUENCE</scope>
    <source>
        <strain evidence="2">VKM B-1513</strain>
    </source>
</reference>
<proteinExistence type="predicted"/>
<dbReference type="RefSeq" id="WP_271187787.1">
    <property type="nucleotide sequence ID" value="NZ_BSFE01000010.1"/>
</dbReference>
<organism evidence="2 3">
    <name type="scientific">Maricaulis virginensis</name>
    <dbReference type="NCBI Taxonomy" id="144022"/>
    <lineage>
        <taxon>Bacteria</taxon>
        <taxon>Pseudomonadati</taxon>
        <taxon>Pseudomonadota</taxon>
        <taxon>Alphaproteobacteria</taxon>
        <taxon>Maricaulales</taxon>
        <taxon>Maricaulaceae</taxon>
        <taxon>Maricaulis</taxon>
    </lineage>
</organism>
<dbReference type="EMBL" id="BSFE01000010">
    <property type="protein sequence ID" value="GLK53435.1"/>
    <property type="molecule type" value="Genomic_DNA"/>
</dbReference>
<dbReference type="Pfam" id="PF09955">
    <property type="entry name" value="DUF2189"/>
    <property type="match status" value="1"/>
</dbReference>
<feature type="transmembrane region" description="Helical" evidence="1">
    <location>
        <begin position="209"/>
        <end position="235"/>
    </location>
</feature>
<evidence type="ECO:0008006" key="4">
    <source>
        <dbReference type="Google" id="ProtNLM"/>
    </source>
</evidence>
<gene>
    <name evidence="2" type="ORF">GCM10017621_29430</name>
</gene>
<evidence type="ECO:0000313" key="3">
    <source>
        <dbReference type="Proteomes" id="UP001143486"/>
    </source>
</evidence>